<dbReference type="Pfam" id="PF00999">
    <property type="entry name" value="Na_H_Exchanger"/>
    <property type="match status" value="1"/>
</dbReference>
<dbReference type="Gene3D" id="3.40.50.720">
    <property type="entry name" value="NAD(P)-binding Rossmann-like Domain"/>
    <property type="match status" value="1"/>
</dbReference>
<protein>
    <recommendedName>
        <fullName evidence="22">RCK N-terminal domain-containing protein</fullName>
    </recommendedName>
</protein>
<dbReference type="FunFam" id="3.40.50.720:FF:000134">
    <property type="entry name" value="K(+) efflux antiporter 2 chloroplastic"/>
    <property type="match status" value="1"/>
</dbReference>
<evidence type="ECO:0000256" key="7">
    <source>
        <dbReference type="ARBA" id="ARBA00022682"/>
    </source>
</evidence>
<evidence type="ECO:0000256" key="10">
    <source>
        <dbReference type="ARBA" id="ARBA00022946"/>
    </source>
</evidence>
<dbReference type="Gene3D" id="1.20.1530.20">
    <property type="match status" value="1"/>
</dbReference>
<feature type="transmembrane region" description="Helical" evidence="21">
    <location>
        <begin position="590"/>
        <end position="610"/>
    </location>
</feature>
<keyword evidence="15" id="KW-0406">Ion transport</keyword>
<evidence type="ECO:0000259" key="22">
    <source>
        <dbReference type="PROSITE" id="PS51201"/>
    </source>
</evidence>
<dbReference type="GO" id="GO:0009646">
    <property type="term" value="P:response to absence of light"/>
    <property type="evidence" value="ECO:0007669"/>
    <property type="project" value="UniProtKB-ARBA"/>
</dbReference>
<evidence type="ECO:0000256" key="14">
    <source>
        <dbReference type="ARBA" id="ARBA00023054"/>
    </source>
</evidence>
<dbReference type="FunFam" id="1.20.1530.20:FF:000007">
    <property type="entry name" value="K(+) efflux antiporter 2 chloroplastic"/>
    <property type="match status" value="1"/>
</dbReference>
<dbReference type="GO" id="GO:0009738">
    <property type="term" value="P:abscisic acid-activated signaling pathway"/>
    <property type="evidence" value="ECO:0007669"/>
    <property type="project" value="UniProtKB-KW"/>
</dbReference>
<keyword evidence="9" id="KW-1001">Plastid inner membrane</keyword>
<keyword evidence="2" id="KW-0813">Transport</keyword>
<dbReference type="InterPro" id="IPR006153">
    <property type="entry name" value="Cation/H_exchanger_TM"/>
</dbReference>
<feature type="transmembrane region" description="Helical" evidence="21">
    <location>
        <begin position="773"/>
        <end position="796"/>
    </location>
</feature>
<evidence type="ECO:0000256" key="4">
    <source>
        <dbReference type="ARBA" id="ARBA00022528"/>
    </source>
</evidence>
<dbReference type="SUPFAM" id="SSF51735">
    <property type="entry name" value="NAD(P)-binding Rossmann-fold domains"/>
    <property type="match status" value="1"/>
</dbReference>
<keyword evidence="24" id="KW-1185">Reference proteome</keyword>
<evidence type="ECO:0000256" key="18">
    <source>
        <dbReference type="ARBA" id="ARBA00061484"/>
    </source>
</evidence>
<dbReference type="GO" id="GO:0006885">
    <property type="term" value="P:regulation of pH"/>
    <property type="evidence" value="ECO:0007669"/>
    <property type="project" value="UniProtKB-ARBA"/>
</dbReference>
<dbReference type="Pfam" id="PF02254">
    <property type="entry name" value="TrkA_N"/>
    <property type="match status" value="1"/>
</dbReference>
<dbReference type="GO" id="GO:2000377">
    <property type="term" value="P:regulation of reactive oxygen species metabolic process"/>
    <property type="evidence" value="ECO:0007669"/>
    <property type="project" value="UniProtKB-ARBA"/>
</dbReference>
<evidence type="ECO:0000256" key="21">
    <source>
        <dbReference type="SAM" id="Phobius"/>
    </source>
</evidence>
<reference evidence="23 24" key="1">
    <citation type="journal article" date="2023" name="Hortic Res">
        <title>Pangenome of water caltrop reveals structural variations and asymmetric subgenome divergence after allopolyploidization.</title>
        <authorList>
            <person name="Zhang X."/>
            <person name="Chen Y."/>
            <person name="Wang L."/>
            <person name="Yuan Y."/>
            <person name="Fang M."/>
            <person name="Shi L."/>
            <person name="Lu R."/>
            <person name="Comes H.P."/>
            <person name="Ma Y."/>
            <person name="Chen Y."/>
            <person name="Huang G."/>
            <person name="Zhou Y."/>
            <person name="Zheng Z."/>
            <person name="Qiu Y."/>
        </authorList>
    </citation>
    <scope>NUCLEOTIDE SEQUENCE [LARGE SCALE GENOMIC DNA]</scope>
    <source>
        <tissue evidence="23">Roots</tissue>
    </source>
</reference>
<keyword evidence="14 19" id="KW-0175">Coiled coil</keyword>
<feature type="transmembrane region" description="Helical" evidence="21">
    <location>
        <begin position="622"/>
        <end position="645"/>
    </location>
</feature>
<dbReference type="GO" id="GO:1900140">
    <property type="term" value="P:regulation of seedling development"/>
    <property type="evidence" value="ECO:0007669"/>
    <property type="project" value="UniProtKB-ARBA"/>
</dbReference>
<feature type="compositionally biased region" description="Basic and acidic residues" evidence="20">
    <location>
        <begin position="134"/>
        <end position="143"/>
    </location>
</feature>
<dbReference type="PANTHER" id="PTHR46157:SF2">
    <property type="entry name" value="K(+) EFFLUX ANTIPORTER 1, CHLOROPLASTIC-RELATED"/>
    <property type="match status" value="1"/>
</dbReference>
<keyword evidence="4" id="KW-0150">Chloroplast</keyword>
<keyword evidence="8 21" id="KW-0812">Transmembrane</keyword>
<feature type="region of interest" description="Disordered" evidence="20">
    <location>
        <begin position="122"/>
        <end position="143"/>
    </location>
</feature>
<feature type="coiled-coil region" evidence="19">
    <location>
        <begin position="269"/>
        <end position="310"/>
    </location>
</feature>
<feature type="transmembrane region" description="Helical" evidence="21">
    <location>
        <begin position="747"/>
        <end position="766"/>
    </location>
</feature>
<evidence type="ECO:0000256" key="6">
    <source>
        <dbReference type="ARBA" id="ARBA00022640"/>
    </source>
</evidence>
<comment type="catalytic activity">
    <reaction evidence="17">
        <text>K(+)(in) + H(+)(out) = K(+)(out) + H(+)(in)</text>
        <dbReference type="Rhea" id="RHEA:29467"/>
        <dbReference type="ChEBI" id="CHEBI:15378"/>
        <dbReference type="ChEBI" id="CHEBI:29103"/>
    </reaction>
</comment>
<feature type="transmembrane region" description="Helical" evidence="21">
    <location>
        <begin position="516"/>
        <end position="535"/>
    </location>
</feature>
<keyword evidence="13" id="KW-0007">Acetylation</keyword>
<feature type="transmembrane region" description="Helical" evidence="21">
    <location>
        <begin position="838"/>
        <end position="857"/>
    </location>
</feature>
<feature type="transmembrane region" description="Helical" evidence="21">
    <location>
        <begin position="802"/>
        <end position="826"/>
    </location>
</feature>
<evidence type="ECO:0000256" key="5">
    <source>
        <dbReference type="ARBA" id="ARBA00022538"/>
    </source>
</evidence>
<proteinExistence type="inferred from homology"/>
<evidence type="ECO:0000256" key="12">
    <source>
        <dbReference type="ARBA" id="ARBA00022989"/>
    </source>
</evidence>
<dbReference type="InterPro" id="IPR036291">
    <property type="entry name" value="NAD(P)-bd_dom_sf"/>
</dbReference>
<comment type="similarity">
    <text evidence="18">Belongs to the monovalent cation:proton antiporter 2 (CPA2) transporter (TC 2.A.37) family. KEA (TC 2.A.37.1) subfamily.</text>
</comment>
<keyword evidence="11" id="KW-0630">Potassium</keyword>
<evidence type="ECO:0000256" key="3">
    <source>
        <dbReference type="ARBA" id="ARBA00022449"/>
    </source>
</evidence>
<keyword evidence="16 21" id="KW-0472">Membrane</keyword>
<evidence type="ECO:0000256" key="2">
    <source>
        <dbReference type="ARBA" id="ARBA00022448"/>
    </source>
</evidence>
<evidence type="ECO:0000256" key="9">
    <source>
        <dbReference type="ARBA" id="ARBA00022780"/>
    </source>
</evidence>
<evidence type="ECO:0000256" key="20">
    <source>
        <dbReference type="SAM" id="MobiDB-lite"/>
    </source>
</evidence>
<keyword evidence="10" id="KW-0809">Transit peptide</keyword>
<feature type="transmembrane region" description="Helical" evidence="21">
    <location>
        <begin position="706"/>
        <end position="735"/>
    </location>
</feature>
<feature type="transmembrane region" description="Helical" evidence="21">
    <location>
        <begin position="665"/>
        <end position="685"/>
    </location>
</feature>
<dbReference type="PROSITE" id="PS51201">
    <property type="entry name" value="RCK_N"/>
    <property type="match status" value="1"/>
</dbReference>
<evidence type="ECO:0000256" key="1">
    <source>
        <dbReference type="ARBA" id="ARBA00004478"/>
    </source>
</evidence>
<dbReference type="GO" id="GO:0010109">
    <property type="term" value="P:regulation of photosynthesis"/>
    <property type="evidence" value="ECO:0007669"/>
    <property type="project" value="UniProtKB-ARBA"/>
</dbReference>
<gene>
    <name evidence="23" type="ORF">SAY87_011586</name>
</gene>
<evidence type="ECO:0000256" key="13">
    <source>
        <dbReference type="ARBA" id="ARBA00022990"/>
    </source>
</evidence>
<evidence type="ECO:0000313" key="23">
    <source>
        <dbReference type="EMBL" id="KAK4745274.1"/>
    </source>
</evidence>
<dbReference type="PANTHER" id="PTHR46157">
    <property type="entry name" value="K(+) EFFLUX ANTIPORTER 3, CHLOROPLASTIC"/>
    <property type="match status" value="1"/>
</dbReference>
<dbReference type="GO" id="GO:0140899">
    <property type="term" value="P:plastid gene expression"/>
    <property type="evidence" value="ECO:0007669"/>
    <property type="project" value="UniProtKB-ARBA"/>
</dbReference>
<keyword evidence="5" id="KW-0633">Potassium transport</keyword>
<keyword evidence="12 21" id="KW-1133">Transmembrane helix</keyword>
<comment type="caution">
    <text evidence="23">The sequence shown here is derived from an EMBL/GenBank/DDBJ whole genome shotgun (WGS) entry which is preliminary data.</text>
</comment>
<dbReference type="InterPro" id="IPR038770">
    <property type="entry name" value="Na+/solute_symporter_sf"/>
</dbReference>
<dbReference type="EMBL" id="JAXIOK010000022">
    <property type="protein sequence ID" value="KAK4745274.1"/>
    <property type="molecule type" value="Genomic_DNA"/>
</dbReference>
<comment type="subcellular location">
    <subcellularLocation>
        <location evidence="1">Plastid</location>
        <location evidence="1">Chloroplast inner membrane</location>
        <topology evidence="1">Multi-pass membrane protein</topology>
    </subcellularLocation>
</comment>
<dbReference type="GO" id="GO:2000070">
    <property type="term" value="P:regulation of response to water deprivation"/>
    <property type="evidence" value="ECO:0007669"/>
    <property type="project" value="UniProtKB-ARBA"/>
</dbReference>
<dbReference type="GO" id="GO:1900069">
    <property type="term" value="P:regulation of cellular hyperosmotic salinity response"/>
    <property type="evidence" value="ECO:0007669"/>
    <property type="project" value="UniProtKB-ARBA"/>
</dbReference>
<dbReference type="GO" id="GO:0019722">
    <property type="term" value="P:calcium-mediated signaling"/>
    <property type="evidence" value="ECO:0007669"/>
    <property type="project" value="UniProtKB-ARBA"/>
</dbReference>
<evidence type="ECO:0000256" key="17">
    <source>
        <dbReference type="ARBA" id="ARBA00047912"/>
    </source>
</evidence>
<feature type="domain" description="RCK N-terminal" evidence="22">
    <location>
        <begin position="886"/>
        <end position="1003"/>
    </location>
</feature>
<evidence type="ECO:0000313" key="24">
    <source>
        <dbReference type="Proteomes" id="UP001345219"/>
    </source>
</evidence>
<dbReference type="AlphaFoldDB" id="A0AAN7GWI9"/>
<keyword evidence="6" id="KW-0934">Plastid</keyword>
<evidence type="ECO:0000256" key="8">
    <source>
        <dbReference type="ARBA" id="ARBA00022692"/>
    </source>
</evidence>
<feature type="coiled-coil region" evidence="19">
    <location>
        <begin position="149"/>
        <end position="176"/>
    </location>
</feature>
<keyword evidence="3" id="KW-0050">Antiport</keyword>
<dbReference type="GO" id="GO:0015386">
    <property type="term" value="F:potassium:proton antiporter activity"/>
    <property type="evidence" value="ECO:0007669"/>
    <property type="project" value="UniProtKB-ARBA"/>
</dbReference>
<accession>A0AAN7GWI9</accession>
<feature type="transmembrane region" description="Helical" evidence="21">
    <location>
        <begin position="560"/>
        <end position="584"/>
    </location>
</feature>
<dbReference type="GO" id="GO:0042794">
    <property type="term" value="P:plastid rRNA transcription"/>
    <property type="evidence" value="ECO:0007669"/>
    <property type="project" value="UniProtKB-ARBA"/>
</dbReference>
<feature type="region of interest" description="Disordered" evidence="20">
    <location>
        <begin position="1062"/>
        <end position="1084"/>
    </location>
</feature>
<keyword evidence="7" id="KW-0938">Abscisic acid signaling pathway</keyword>
<evidence type="ECO:0000256" key="11">
    <source>
        <dbReference type="ARBA" id="ARBA00022958"/>
    </source>
</evidence>
<dbReference type="GO" id="GO:2001057">
    <property type="term" value="P:reactive nitrogen species metabolic process"/>
    <property type="evidence" value="ECO:0007669"/>
    <property type="project" value="UniProtKB-ARBA"/>
</dbReference>
<dbReference type="InterPro" id="IPR003148">
    <property type="entry name" value="RCK_N"/>
</dbReference>
<evidence type="ECO:0000256" key="19">
    <source>
        <dbReference type="SAM" id="Coils"/>
    </source>
</evidence>
<dbReference type="GO" id="GO:0009706">
    <property type="term" value="C:chloroplast inner membrane"/>
    <property type="evidence" value="ECO:0007669"/>
    <property type="project" value="UniProtKB-SubCell"/>
</dbReference>
<evidence type="ECO:0000256" key="16">
    <source>
        <dbReference type="ARBA" id="ARBA00023136"/>
    </source>
</evidence>
<evidence type="ECO:0000256" key="15">
    <source>
        <dbReference type="ARBA" id="ARBA00023065"/>
    </source>
</evidence>
<name>A0AAN7GWI9_9MYRT</name>
<dbReference type="Proteomes" id="UP001345219">
    <property type="component" value="Chromosome 9"/>
</dbReference>
<dbReference type="GO" id="GO:0080022">
    <property type="term" value="P:primary root development"/>
    <property type="evidence" value="ECO:0007669"/>
    <property type="project" value="UniProtKB-ARBA"/>
</dbReference>
<sequence length="1084" mass="117233">MDFGCTMNTCKEGTGCKIVKPQNSRLCFSKRYLSAGNFRNPSSLRTLYTQRKVRKALISYGCYSPGVVFSMENGTNLISYSSLAFRTSRKLRLQCQGNDSLPYVDRNGRNIEFIDSSESSKLYPGDGYDADGSGGRETKERDVEETPGLEELKDLLQKALKELEVARINSKMFEDKAQRISETAITLKDEADDAWSHVSETLEIIQEVVKEETVAKEAVQTAIEALSLAEARLQVVRESLRIARGEKNMFVCSEELDEDSGAREGQDALLVAEEDIRDCQTNLSNCEAELRSLQGKKEGLQTELNRLNEFGEKARLNALKAEENVADIMLLAEQAVAFELEAAKRVSDAEIALQRAERSVSGIPADSLEKGKILEDKMLEEKMSKEGFSSIEGINDSGDISAGQPFVDHLSDKFNHVYEEHTELDESEGQETKVLDFDSARDAEVEAEKLKNVVQTKKPETQKDLNKENPFSAPKALINKSSRFFSASFFSFTVNGTEFTAGSVFQNFIENLNKPWPKLVLGLLLLGAGASFYAIRAERTGQLLQQPQLSVERLSSMKKYVFGLGTAQVMVTAVTAGIVSNYVFGLAGPAAIVIGNGLALSSTAVVLQVLQERGESTSRHGRATFSVLLFQDLAVVVLLILIPLISPNSSKGGIGVQAIAEALGVAAVKAIVAISVIIAGGRLLLRPIYKQIAENQNADIFSANTLLVILGTSLLTARAGLSMALGAFLAGLLLAETEFSLQVESDIAPYRGLLLGLFFMTVGMSIDPKLLLLNFPVIMGSLALLICGKTILVALVGRLFGISIISAIRTGLLLAPGGEFAFVAFGEAVNQAIMSPQLSSLLFLVVGISMALTPWLAAGGQLIASRFELHDVRSLLPVESETDDLQDHIIICGFGRVGQIIAQLLSERLIPFVALDVRSDRVAIGRALGLPVYFGDAGSKEVLHKIGAERACAAAITLDSPGANYRTVWALNKNFPNVKTFVRAHDVDHGINLEKAGATAVVPETLEPSLQLAAAVLAQAKLPTSEIAATINEFRSRHLSELTELCEASGSSLGYGFSRVMSKPRSSSSDSSDESQLPDGTLGM</sequence>
<dbReference type="GO" id="GO:0009744">
    <property type="term" value="P:response to sucrose"/>
    <property type="evidence" value="ECO:0007669"/>
    <property type="project" value="UniProtKB-ARBA"/>
</dbReference>
<organism evidence="23 24">
    <name type="scientific">Trapa incisa</name>
    <dbReference type="NCBI Taxonomy" id="236973"/>
    <lineage>
        <taxon>Eukaryota</taxon>
        <taxon>Viridiplantae</taxon>
        <taxon>Streptophyta</taxon>
        <taxon>Embryophyta</taxon>
        <taxon>Tracheophyta</taxon>
        <taxon>Spermatophyta</taxon>
        <taxon>Magnoliopsida</taxon>
        <taxon>eudicotyledons</taxon>
        <taxon>Gunneridae</taxon>
        <taxon>Pentapetalae</taxon>
        <taxon>rosids</taxon>
        <taxon>malvids</taxon>
        <taxon>Myrtales</taxon>
        <taxon>Lythraceae</taxon>
        <taxon>Trapa</taxon>
    </lineage>
</organism>